<dbReference type="GO" id="GO:0004754">
    <property type="term" value="F:saccharopine dehydrogenase (NAD+, L-lysine-forming) activity"/>
    <property type="evidence" value="ECO:0007669"/>
    <property type="project" value="UniProtKB-EC"/>
</dbReference>
<dbReference type="STRING" id="540747.SAMN04488031_102593"/>
<dbReference type="AlphaFoldDB" id="A0A0T5PF92"/>
<dbReference type="InterPro" id="IPR027281">
    <property type="entry name" value="Lys1"/>
</dbReference>
<dbReference type="Proteomes" id="UP000325785">
    <property type="component" value="Chromosome"/>
</dbReference>
<evidence type="ECO:0000259" key="14">
    <source>
        <dbReference type="SMART" id="SM01002"/>
    </source>
</evidence>
<reference evidence="17 19" key="2">
    <citation type="submission" date="2018-08" db="EMBL/GenBank/DDBJ databases">
        <title>Genetic Globetrotter - A new plasmid hitch-hiking vast phylogenetic and geographic distances.</title>
        <authorList>
            <person name="Vollmers J."/>
            <person name="Petersen J."/>
        </authorList>
    </citation>
    <scope>NUCLEOTIDE SEQUENCE [LARGE SCALE GENOMIC DNA]</scope>
    <source>
        <strain evidence="17 19">DSM 26383</strain>
    </source>
</reference>
<dbReference type="RefSeq" id="WP_057812663.1">
    <property type="nucleotide sequence ID" value="NZ_CP031598.1"/>
</dbReference>
<proteinExistence type="inferred from homology"/>
<feature type="binding site" evidence="13">
    <location>
        <begin position="303"/>
        <end position="306"/>
    </location>
    <ligand>
        <name>NAD(+)</name>
        <dbReference type="ChEBI" id="CHEBI:57540"/>
    </ligand>
</feature>
<dbReference type="EMBL" id="CP031598">
    <property type="protein sequence ID" value="QEW29067.1"/>
    <property type="molecule type" value="Genomic_DNA"/>
</dbReference>
<evidence type="ECO:0000256" key="12">
    <source>
        <dbReference type="PIRSR" id="PIRSR018250-1"/>
    </source>
</evidence>
<comment type="similarity">
    <text evidence="2">Belongs to the AlaDH/PNT family.</text>
</comment>
<keyword evidence="7" id="KW-0560">Oxidoreductase</keyword>
<evidence type="ECO:0000313" key="19">
    <source>
        <dbReference type="Proteomes" id="UP000325785"/>
    </source>
</evidence>
<sequence length="351" mass="37816">MTHLWVRAEQRENEERVGITPAGAAELIAGGMRVTIEESATRILPIDGYVEAGCEVAPENSWPDAPGDAIIFGLKELPDDGTPLPHRHIMFGHAFKGQFAGKRLLERFKAGGGTLYDLEYLVDEDGRRVAAFGYWAGYAGAAVSLKAWAAQKQGGVCPEVSTWRDKGALLSDLAADLDGTGESRPSAIVIGALGRVGTGAADLCEAMGLTPTRWDMEETASGGPFPEILDHDLFFNCILARPGTPVFVPQSALTAERRLSVVGDIACDPDSDYNPVPVYSEATSWAEPVVRVHDDPPLDVMAIDNLPSLLPLESSGDFAEQLLPSLKALDKLHENVWGRAEATFRTHLKEV</sequence>
<reference evidence="16 18" key="1">
    <citation type="submission" date="2015-04" db="EMBL/GenBank/DDBJ databases">
        <title>The draft genome sequence of Roseovarius indicus B108T.</title>
        <authorList>
            <person name="Li G."/>
            <person name="Lai Q."/>
            <person name="Shao Z."/>
            <person name="Yan P."/>
        </authorList>
    </citation>
    <scope>NUCLEOTIDE SEQUENCE [LARGE SCALE GENOMIC DNA]</scope>
    <source>
        <strain evidence="16 18">B108</strain>
    </source>
</reference>
<dbReference type="Proteomes" id="UP000051401">
    <property type="component" value="Unassembled WGS sequence"/>
</dbReference>
<dbReference type="EC" id="1.5.1.7" evidence="4"/>
<dbReference type="InterPro" id="IPR051168">
    <property type="entry name" value="AASS"/>
</dbReference>
<keyword evidence="8 13" id="KW-0520">NAD</keyword>
<dbReference type="SUPFAM" id="SSF52283">
    <property type="entry name" value="Formate/glycerate dehydrogenase catalytic domain-like"/>
    <property type="match status" value="1"/>
</dbReference>
<comment type="subunit">
    <text evidence="3">Monomer.</text>
</comment>
<feature type="active site" description="Proton acceptor" evidence="12">
    <location>
        <position position="75"/>
    </location>
</feature>
<evidence type="ECO:0000313" key="16">
    <source>
        <dbReference type="EMBL" id="KRS19598.1"/>
    </source>
</evidence>
<dbReference type="PATRIC" id="fig|540747.5.peg.363"/>
<evidence type="ECO:0000256" key="7">
    <source>
        <dbReference type="ARBA" id="ARBA00023002"/>
    </source>
</evidence>
<organism evidence="16 18">
    <name type="scientific">Roseovarius indicus</name>
    <dbReference type="NCBI Taxonomy" id="540747"/>
    <lineage>
        <taxon>Bacteria</taxon>
        <taxon>Pseudomonadati</taxon>
        <taxon>Pseudomonadota</taxon>
        <taxon>Alphaproteobacteria</taxon>
        <taxon>Rhodobacterales</taxon>
        <taxon>Roseobacteraceae</taxon>
        <taxon>Roseovarius</taxon>
    </lineage>
</organism>
<dbReference type="PANTHER" id="PTHR11133">
    <property type="entry name" value="SACCHAROPINE DEHYDROGENASE"/>
    <property type="match status" value="1"/>
</dbReference>
<feature type="binding site" evidence="13">
    <location>
        <position position="215"/>
    </location>
    <ligand>
        <name>NAD(+)</name>
        <dbReference type="ChEBI" id="CHEBI:57540"/>
    </ligand>
</feature>
<evidence type="ECO:0000256" key="9">
    <source>
        <dbReference type="ARBA" id="ARBA00023157"/>
    </source>
</evidence>
<dbReference type="InterPro" id="IPR036291">
    <property type="entry name" value="NAD(P)-bd_dom_sf"/>
</dbReference>
<dbReference type="OrthoDB" id="502334at2"/>
<feature type="domain" description="Alanine dehydrogenase/pyridine nucleotide transhydrogenase N-terminal" evidence="15">
    <location>
        <begin position="5"/>
        <end position="139"/>
    </location>
</feature>
<gene>
    <name evidence="17" type="ORF">RIdsm_04909</name>
    <name evidence="16" type="ORF">XM52_01800</name>
</gene>
<feature type="binding site" evidence="13">
    <location>
        <position position="127"/>
    </location>
    <ligand>
        <name>NAD(+)</name>
        <dbReference type="ChEBI" id="CHEBI:57540"/>
    </ligand>
</feature>
<dbReference type="PIRSF" id="PIRSF018250">
    <property type="entry name" value="Saccharopine_DH_Lys"/>
    <property type="match status" value="1"/>
</dbReference>
<dbReference type="SMART" id="SM01002">
    <property type="entry name" value="AlaDh_PNT_C"/>
    <property type="match status" value="1"/>
</dbReference>
<evidence type="ECO:0000256" key="13">
    <source>
        <dbReference type="PIRSR" id="PIRSR018250-3"/>
    </source>
</evidence>
<comment type="catalytic activity">
    <reaction evidence="11">
        <text>L-saccharopine + NAD(+) + H2O = L-lysine + 2-oxoglutarate + NADH + H(+)</text>
        <dbReference type="Rhea" id="RHEA:12440"/>
        <dbReference type="ChEBI" id="CHEBI:15377"/>
        <dbReference type="ChEBI" id="CHEBI:15378"/>
        <dbReference type="ChEBI" id="CHEBI:16810"/>
        <dbReference type="ChEBI" id="CHEBI:32551"/>
        <dbReference type="ChEBI" id="CHEBI:57540"/>
        <dbReference type="ChEBI" id="CHEBI:57945"/>
        <dbReference type="ChEBI" id="CHEBI:57951"/>
        <dbReference type="EC" id="1.5.1.7"/>
    </reaction>
</comment>
<dbReference type="Gene3D" id="3.40.50.720">
    <property type="entry name" value="NAD(P)-binding Rossmann-like Domain"/>
    <property type="match status" value="1"/>
</dbReference>
<name>A0A0T5PF92_9RHOB</name>
<feature type="binding site" evidence="13">
    <location>
        <position position="219"/>
    </location>
    <ligand>
        <name>NAD(+)</name>
        <dbReference type="ChEBI" id="CHEBI:57540"/>
    </ligand>
</feature>
<evidence type="ECO:0000256" key="6">
    <source>
        <dbReference type="ARBA" id="ARBA00022605"/>
    </source>
</evidence>
<dbReference type="UniPathway" id="UPA00033">
    <property type="reaction ID" value="UER00034"/>
</dbReference>
<evidence type="ECO:0000256" key="11">
    <source>
        <dbReference type="ARBA" id="ARBA00047860"/>
    </source>
</evidence>
<feature type="domain" description="Alanine dehydrogenase/pyridine nucleotide transhydrogenase NAD(H)-binding" evidence="14">
    <location>
        <begin position="173"/>
        <end position="302"/>
    </location>
</feature>
<evidence type="ECO:0000256" key="5">
    <source>
        <dbReference type="ARBA" id="ARBA00021221"/>
    </source>
</evidence>
<dbReference type="InterPro" id="IPR007886">
    <property type="entry name" value="AlaDH/PNT_N"/>
</dbReference>
<keyword evidence="18" id="KW-1185">Reference proteome</keyword>
<keyword evidence="9" id="KW-1015">Disulfide bond</keyword>
<evidence type="ECO:0000256" key="10">
    <source>
        <dbReference type="ARBA" id="ARBA00033228"/>
    </source>
</evidence>
<feature type="active site" description="Proton donor" evidence="12">
    <location>
        <position position="93"/>
    </location>
</feature>
<evidence type="ECO:0000256" key="2">
    <source>
        <dbReference type="ARBA" id="ARBA00005689"/>
    </source>
</evidence>
<dbReference type="GO" id="GO:0019878">
    <property type="term" value="P:lysine biosynthetic process via aminoadipic acid"/>
    <property type="evidence" value="ECO:0007669"/>
    <property type="project" value="UniProtKB-UniPathway"/>
</dbReference>
<comment type="pathway">
    <text evidence="1">Amino-acid biosynthesis; L-lysine biosynthesis via AAA pathway; L-lysine from L-alpha-aminoadipate (fungal route): step 3/3.</text>
</comment>
<dbReference type="GO" id="GO:0005737">
    <property type="term" value="C:cytoplasm"/>
    <property type="evidence" value="ECO:0007669"/>
    <property type="project" value="TreeGrafter"/>
</dbReference>
<feature type="binding site" evidence="13">
    <location>
        <begin position="194"/>
        <end position="195"/>
    </location>
    <ligand>
        <name>NAD(+)</name>
        <dbReference type="ChEBI" id="CHEBI:57540"/>
    </ligand>
</feature>
<dbReference type="SUPFAM" id="SSF51735">
    <property type="entry name" value="NAD(P)-binding Rossmann-fold domains"/>
    <property type="match status" value="1"/>
</dbReference>
<evidence type="ECO:0000256" key="1">
    <source>
        <dbReference type="ARBA" id="ARBA00004884"/>
    </source>
</evidence>
<evidence type="ECO:0000313" key="17">
    <source>
        <dbReference type="EMBL" id="QEW29067.1"/>
    </source>
</evidence>
<dbReference type="EMBL" id="LAXI01000001">
    <property type="protein sequence ID" value="KRS19598.1"/>
    <property type="molecule type" value="Genomic_DNA"/>
</dbReference>
<evidence type="ECO:0000256" key="3">
    <source>
        <dbReference type="ARBA" id="ARBA00011245"/>
    </source>
</evidence>
<dbReference type="CDD" id="cd12188">
    <property type="entry name" value="SDH"/>
    <property type="match status" value="1"/>
</dbReference>
<evidence type="ECO:0000256" key="8">
    <source>
        <dbReference type="ARBA" id="ARBA00023027"/>
    </source>
</evidence>
<accession>A0A0T5PF92</accession>
<protein>
    <recommendedName>
        <fullName evidence="5">Saccharopine dehydrogenase [NAD(+), L-lysine-forming]</fullName>
        <ecNumber evidence="4">1.5.1.7</ecNumber>
    </recommendedName>
    <alternativeName>
        <fullName evidence="10">Lysine--2-oxoglutarate reductase</fullName>
    </alternativeName>
</protein>
<dbReference type="InterPro" id="IPR007698">
    <property type="entry name" value="AlaDH/PNT_NAD(H)-bd"/>
</dbReference>
<dbReference type="KEGG" id="rid:RIdsm_04909"/>
<dbReference type="Pfam" id="PF05222">
    <property type="entry name" value="AlaDh_PNT_N"/>
    <property type="match status" value="1"/>
</dbReference>
<keyword evidence="6" id="KW-0028">Amino-acid biosynthesis</keyword>
<evidence type="ECO:0000313" key="18">
    <source>
        <dbReference type="Proteomes" id="UP000051401"/>
    </source>
</evidence>
<evidence type="ECO:0000256" key="4">
    <source>
        <dbReference type="ARBA" id="ARBA00012847"/>
    </source>
</evidence>
<evidence type="ECO:0000259" key="15">
    <source>
        <dbReference type="SMART" id="SM01003"/>
    </source>
</evidence>
<dbReference type="PANTHER" id="PTHR11133:SF23">
    <property type="entry name" value="SACCHAROPINE DEHYDROGENASE [NAD(+), L-LYSINE-FORMING]"/>
    <property type="match status" value="1"/>
</dbReference>
<dbReference type="SMART" id="SM01003">
    <property type="entry name" value="AlaDh_PNT_N"/>
    <property type="match status" value="1"/>
</dbReference>